<feature type="domain" description="Recombinase" evidence="2">
    <location>
        <begin position="172"/>
        <end position="311"/>
    </location>
</feature>
<proteinExistence type="predicted"/>
<dbReference type="RefSeq" id="WP_063679692.1">
    <property type="nucleotide sequence ID" value="NZ_LSEF01000067.1"/>
</dbReference>
<dbReference type="InterPro" id="IPR036162">
    <property type="entry name" value="Resolvase-like_N_sf"/>
</dbReference>
<dbReference type="SMART" id="SM00857">
    <property type="entry name" value="Resolvase"/>
    <property type="match status" value="1"/>
</dbReference>
<dbReference type="PANTHER" id="PTHR30461">
    <property type="entry name" value="DNA-INVERTASE FROM LAMBDOID PROPHAGE"/>
    <property type="match status" value="1"/>
</dbReference>
<dbReference type="Pfam" id="PF00239">
    <property type="entry name" value="Resolvase"/>
    <property type="match status" value="1"/>
</dbReference>
<dbReference type="AlphaFoldDB" id="A0A176Z519"/>
<dbReference type="PROSITE" id="PS51737">
    <property type="entry name" value="RECOMBINASE_DNA_BIND"/>
    <property type="match status" value="1"/>
</dbReference>
<dbReference type="Pfam" id="PF13408">
    <property type="entry name" value="Zn_ribbon_recom"/>
    <property type="match status" value="1"/>
</dbReference>
<dbReference type="PROSITE" id="PS51736">
    <property type="entry name" value="RECOMBINASES_3"/>
    <property type="match status" value="1"/>
</dbReference>
<accession>A0A176Z519</accession>
<evidence type="ECO:0000313" key="3">
    <source>
        <dbReference type="EMBL" id="OAF14873.1"/>
    </source>
</evidence>
<reference evidence="3 4" key="1">
    <citation type="submission" date="2016-02" db="EMBL/GenBank/DDBJ databases">
        <title>Draft genome sequence of the strain BR 10247T Bradyrhizobium neotropicale isolated from nodules of Centrolobium paraense.</title>
        <authorList>
            <person name="Simoes-Araujo J.L."/>
            <person name="Barauna A.C."/>
            <person name="Silva K."/>
            <person name="Zilli J.E."/>
        </authorList>
    </citation>
    <scope>NUCLEOTIDE SEQUENCE [LARGE SCALE GENOMIC DNA]</scope>
    <source>
        <strain evidence="3 4">BR 10247</strain>
    </source>
</reference>
<sequence>MGSELVKPDHLDRKAVVYVRQSTPHQVINNQESLKLQYALSQRARELGWREVDIDVIDSDLGQSGAAAAHRKGFKDLVARVTLGEVGLILSMDVTRLARNCSDWYPLLDVCGHRRCLIADRDGIYDPGTPNGRLLLGLKGTISELELHTIKSRMTAGLLARAERGDLALQLPAGLVRDPSGVVTKDPNLEVQGRLLLLFETFLKVRTAAQVMRAFVGRGLALPRRDRHGDLRWQPATVSAVTAILKNPAYAGAFVYGRTWQKPSQIPGERPQKAPRRGTDWRIVVREKYPTYIDWETFEKIQAMLRDNRAEYQHIKSRGIPRDGAALLHGITYCGECGHKMAVRYKGGSQYVCNYLKIQRGAPECQNLRAAPIDAQVAAAFLEAVAPAEIDALSKARKTHLQSERALCYAEEQQVERLRYQAALAERQFNRADPDNRLVTGELERRWEAALSELRRAEEALTQRKMPKANEPLGVPHDVRAKVIALGNRLPALWENPATRRDHRKALLRCLIEKVVMRRCARDKAEVRIVWRGGATTELLVTLPVNAVAALPRHREMVERICTLTREGMHDDEIARILTQEGHHSPWEADKVLPITVQRIRLKRRLKVQHRQTRWPAVADHLTVTQLATRLGIPTKWIYVQLKRGSILTLREPSGRFLFPDNATSLQAIRSLRHHRVAKIDLREDHHEK</sequence>
<keyword evidence="4" id="KW-1185">Reference proteome</keyword>
<dbReference type="Gene3D" id="3.40.50.1390">
    <property type="entry name" value="Resolvase, N-terminal catalytic domain"/>
    <property type="match status" value="1"/>
</dbReference>
<evidence type="ECO:0000259" key="1">
    <source>
        <dbReference type="PROSITE" id="PS51736"/>
    </source>
</evidence>
<evidence type="ECO:0000313" key="4">
    <source>
        <dbReference type="Proteomes" id="UP000077173"/>
    </source>
</evidence>
<dbReference type="InterPro" id="IPR006119">
    <property type="entry name" value="Resolv_N"/>
</dbReference>
<organism evidence="3 4">
    <name type="scientific">Bradyrhizobium neotropicale</name>
    <dbReference type="NCBI Taxonomy" id="1497615"/>
    <lineage>
        <taxon>Bacteria</taxon>
        <taxon>Pseudomonadati</taxon>
        <taxon>Pseudomonadota</taxon>
        <taxon>Alphaproteobacteria</taxon>
        <taxon>Hyphomicrobiales</taxon>
        <taxon>Nitrobacteraceae</taxon>
        <taxon>Bradyrhizobium</taxon>
    </lineage>
</organism>
<dbReference type="Pfam" id="PF07508">
    <property type="entry name" value="Recombinase"/>
    <property type="match status" value="1"/>
</dbReference>
<comment type="caution">
    <text evidence="3">The sequence shown here is derived from an EMBL/GenBank/DDBJ whole genome shotgun (WGS) entry which is preliminary data.</text>
</comment>
<dbReference type="GO" id="GO:0000150">
    <property type="term" value="F:DNA strand exchange activity"/>
    <property type="evidence" value="ECO:0007669"/>
    <property type="project" value="InterPro"/>
</dbReference>
<gene>
    <name evidence="3" type="ORF">AXW67_17415</name>
</gene>
<dbReference type="InterPro" id="IPR038109">
    <property type="entry name" value="DNA_bind_recomb_sf"/>
</dbReference>
<dbReference type="EMBL" id="LSEF01000067">
    <property type="protein sequence ID" value="OAF14873.1"/>
    <property type="molecule type" value="Genomic_DNA"/>
</dbReference>
<dbReference type="SUPFAM" id="SSF53041">
    <property type="entry name" value="Resolvase-like"/>
    <property type="match status" value="1"/>
</dbReference>
<feature type="domain" description="Resolvase/invertase-type recombinase catalytic" evidence="1">
    <location>
        <begin position="14"/>
        <end position="165"/>
    </location>
</feature>
<dbReference type="PANTHER" id="PTHR30461:SF23">
    <property type="entry name" value="DNA RECOMBINASE-RELATED"/>
    <property type="match status" value="1"/>
</dbReference>
<dbReference type="Proteomes" id="UP000077173">
    <property type="component" value="Unassembled WGS sequence"/>
</dbReference>
<dbReference type="InterPro" id="IPR050639">
    <property type="entry name" value="SSR_resolvase"/>
</dbReference>
<dbReference type="InterPro" id="IPR025827">
    <property type="entry name" value="Zn_ribbon_recom_dom"/>
</dbReference>
<dbReference type="InterPro" id="IPR011109">
    <property type="entry name" value="DNA_bind_recombinase_dom"/>
</dbReference>
<evidence type="ECO:0000259" key="2">
    <source>
        <dbReference type="PROSITE" id="PS51737"/>
    </source>
</evidence>
<dbReference type="GO" id="GO:0003677">
    <property type="term" value="F:DNA binding"/>
    <property type="evidence" value="ECO:0007669"/>
    <property type="project" value="InterPro"/>
</dbReference>
<dbReference type="CDD" id="cd00338">
    <property type="entry name" value="Ser_Recombinase"/>
    <property type="match status" value="1"/>
</dbReference>
<dbReference type="Gene3D" id="3.90.1750.20">
    <property type="entry name" value="Putative Large Serine Recombinase, Chain B, Domain 2"/>
    <property type="match status" value="1"/>
</dbReference>
<name>A0A176Z519_9BRAD</name>
<protein>
    <submittedName>
        <fullName evidence="3">Resolvase</fullName>
    </submittedName>
</protein>